<sequence length="282" mass="31023">MFRIGEFARLGGVSVRALHHYDDLGLLRPAALSEGGYRLYAPAQLATLRRSTALGGLGYSLEEIAALLRGTLPEPYPDFLARKRSELLAQREVLDTRLARLEAEIDKEARMTRYTVQLKLTPTVRALLARGPAPDYRHVTAPMERLYEQVCAAMGDHALPDPGWSVVTWRGGGYQSEEEIELEVAVPVFEDVPGPLRPGVTFGELPGQTVAATLHLGSYERFGDAYAALLGWMDREGYAWTARGTRPPVPSARSTCAFLNARRNRSASCRCRCGGPDRRAPG</sequence>
<evidence type="ECO:0000256" key="4">
    <source>
        <dbReference type="ARBA" id="ARBA00023163"/>
    </source>
</evidence>
<proteinExistence type="predicted"/>
<dbReference type="Gene3D" id="1.10.1660.10">
    <property type="match status" value="1"/>
</dbReference>
<dbReference type="Pfam" id="PF13411">
    <property type="entry name" value="MerR_1"/>
    <property type="match status" value="1"/>
</dbReference>
<dbReference type="EMBL" id="AP026560">
    <property type="protein sequence ID" value="BDP40531.1"/>
    <property type="molecule type" value="Genomic_DNA"/>
</dbReference>
<accession>A0ABM8A9T3</accession>
<evidence type="ECO:0000256" key="2">
    <source>
        <dbReference type="ARBA" id="ARBA00023015"/>
    </source>
</evidence>
<dbReference type="Gene3D" id="3.20.80.10">
    <property type="entry name" value="Regulatory factor, effector binding domain"/>
    <property type="match status" value="1"/>
</dbReference>
<dbReference type="PANTHER" id="PTHR30204">
    <property type="entry name" value="REDOX-CYCLING DRUG-SENSING TRANSCRIPTIONAL ACTIVATOR SOXR"/>
    <property type="match status" value="1"/>
</dbReference>
<evidence type="ECO:0000313" key="7">
    <source>
        <dbReference type="EMBL" id="BDP40531.1"/>
    </source>
</evidence>
<dbReference type="SMART" id="SM00422">
    <property type="entry name" value="HTH_MERR"/>
    <property type="match status" value="1"/>
</dbReference>
<dbReference type="RefSeq" id="WP_264776373.1">
    <property type="nucleotide sequence ID" value="NZ_AP026560.1"/>
</dbReference>
<keyword evidence="3" id="KW-0238">DNA-binding</keyword>
<feature type="coiled-coil region" evidence="5">
    <location>
        <begin position="84"/>
        <end position="111"/>
    </location>
</feature>
<dbReference type="Proteomes" id="UP001064971">
    <property type="component" value="Chromosome"/>
</dbReference>
<dbReference type="PROSITE" id="PS50937">
    <property type="entry name" value="HTH_MERR_2"/>
    <property type="match status" value="1"/>
</dbReference>
<evidence type="ECO:0000313" key="8">
    <source>
        <dbReference type="Proteomes" id="UP001064971"/>
    </source>
</evidence>
<feature type="domain" description="HTH merR-type" evidence="6">
    <location>
        <begin position="1"/>
        <end position="70"/>
    </location>
</feature>
<protein>
    <submittedName>
        <fullName evidence="7">MerR family transcriptional regulator</fullName>
    </submittedName>
</protein>
<dbReference type="CDD" id="cd01106">
    <property type="entry name" value="HTH_TipAL-Mta"/>
    <property type="match status" value="1"/>
</dbReference>
<dbReference type="Pfam" id="PF06445">
    <property type="entry name" value="GyrI-like"/>
    <property type="match status" value="1"/>
</dbReference>
<evidence type="ECO:0000256" key="1">
    <source>
        <dbReference type="ARBA" id="ARBA00022491"/>
    </source>
</evidence>
<dbReference type="InterPro" id="IPR047057">
    <property type="entry name" value="MerR_fam"/>
</dbReference>
<evidence type="ECO:0000259" key="6">
    <source>
        <dbReference type="PROSITE" id="PS50937"/>
    </source>
</evidence>
<reference evidence="7" key="1">
    <citation type="submission" date="2022-07" db="EMBL/GenBank/DDBJ databases">
        <title>Complete Genome Sequence of the Radioresistant Bacterium Deinococcus aetherius ST0316, Isolated from the Air Dust collected in Lower Stratosphere above Japan.</title>
        <authorList>
            <person name="Satoh K."/>
            <person name="Hagiwara K."/>
            <person name="Katsumata K."/>
            <person name="Kubo A."/>
            <person name="Yokobori S."/>
            <person name="Yamagishi A."/>
            <person name="Oono Y."/>
            <person name="Narumi I."/>
        </authorList>
    </citation>
    <scope>NUCLEOTIDE SEQUENCE</scope>
    <source>
        <strain evidence="7">ST0316</strain>
    </source>
</reference>
<dbReference type="SUPFAM" id="SSF46955">
    <property type="entry name" value="Putative DNA-binding domain"/>
    <property type="match status" value="1"/>
</dbReference>
<organism evidence="7 8">
    <name type="scientific">Deinococcus aetherius</name>
    <dbReference type="NCBI Taxonomy" id="200252"/>
    <lineage>
        <taxon>Bacteria</taxon>
        <taxon>Thermotogati</taxon>
        <taxon>Deinococcota</taxon>
        <taxon>Deinococci</taxon>
        <taxon>Deinococcales</taxon>
        <taxon>Deinococcaceae</taxon>
        <taxon>Deinococcus</taxon>
    </lineage>
</organism>
<dbReference type="InterPro" id="IPR029442">
    <property type="entry name" value="GyrI-like"/>
</dbReference>
<dbReference type="InterPro" id="IPR011256">
    <property type="entry name" value="Reg_factor_effector_dom_sf"/>
</dbReference>
<evidence type="ECO:0000256" key="5">
    <source>
        <dbReference type="SAM" id="Coils"/>
    </source>
</evidence>
<dbReference type="SUPFAM" id="SSF55136">
    <property type="entry name" value="Probable bacterial effector-binding domain"/>
    <property type="match status" value="1"/>
</dbReference>
<evidence type="ECO:0000256" key="3">
    <source>
        <dbReference type="ARBA" id="ARBA00023125"/>
    </source>
</evidence>
<gene>
    <name evidence="7" type="ORF">DAETH_05000</name>
</gene>
<keyword evidence="4" id="KW-0804">Transcription</keyword>
<keyword evidence="1" id="KW-0678">Repressor</keyword>
<dbReference type="PANTHER" id="PTHR30204:SF69">
    <property type="entry name" value="MERR-FAMILY TRANSCRIPTIONAL REGULATOR"/>
    <property type="match status" value="1"/>
</dbReference>
<keyword evidence="8" id="KW-1185">Reference proteome</keyword>
<keyword evidence="2" id="KW-0805">Transcription regulation</keyword>
<dbReference type="InterPro" id="IPR009061">
    <property type="entry name" value="DNA-bd_dom_put_sf"/>
</dbReference>
<dbReference type="InterPro" id="IPR000551">
    <property type="entry name" value="MerR-type_HTH_dom"/>
</dbReference>
<keyword evidence="5" id="KW-0175">Coiled coil</keyword>
<name>A0ABM8A9T3_9DEIO</name>